<keyword evidence="2" id="KW-0472">Membrane</keyword>
<feature type="compositionally biased region" description="Basic and acidic residues" evidence="1">
    <location>
        <begin position="570"/>
        <end position="580"/>
    </location>
</feature>
<dbReference type="Gene3D" id="3.10.620.30">
    <property type="match status" value="1"/>
</dbReference>
<dbReference type="PANTHER" id="PTHR42736">
    <property type="entry name" value="PROTEIN-GLUTAMINE GAMMA-GLUTAMYLTRANSFERASE"/>
    <property type="match status" value="1"/>
</dbReference>
<dbReference type="InterPro" id="IPR052901">
    <property type="entry name" value="Bact_TGase-like"/>
</dbReference>
<dbReference type="Pfam" id="PF01841">
    <property type="entry name" value="Transglut_core"/>
    <property type="match status" value="1"/>
</dbReference>
<dbReference type="STRING" id="134849.SAMN05443668_101376"/>
<feature type="region of interest" description="Disordered" evidence="1">
    <location>
        <begin position="568"/>
        <end position="605"/>
    </location>
</feature>
<evidence type="ECO:0000259" key="3">
    <source>
        <dbReference type="SMART" id="SM00460"/>
    </source>
</evidence>
<dbReference type="PANTHER" id="PTHR42736:SF1">
    <property type="entry name" value="PROTEIN-GLUTAMINE GAMMA-GLUTAMYLTRANSFERASE"/>
    <property type="match status" value="1"/>
</dbReference>
<keyword evidence="2" id="KW-0812">Transmembrane</keyword>
<gene>
    <name evidence="4" type="ORF">SAMN05443668_101376</name>
</gene>
<dbReference type="InterPro" id="IPR038765">
    <property type="entry name" value="Papain-like_cys_pep_sf"/>
</dbReference>
<keyword evidence="2" id="KW-1133">Transmembrane helix</keyword>
<organism evidence="4 5">
    <name type="scientific">Cryptosporangium aurantiacum</name>
    <dbReference type="NCBI Taxonomy" id="134849"/>
    <lineage>
        <taxon>Bacteria</taxon>
        <taxon>Bacillati</taxon>
        <taxon>Actinomycetota</taxon>
        <taxon>Actinomycetes</taxon>
        <taxon>Cryptosporangiales</taxon>
        <taxon>Cryptosporangiaceae</taxon>
        <taxon>Cryptosporangium</taxon>
    </lineage>
</organism>
<dbReference type="InterPro" id="IPR021878">
    <property type="entry name" value="TgpA_N"/>
</dbReference>
<keyword evidence="4" id="KW-0378">Hydrolase</keyword>
<sequence>MNRRTYVSIVAGVATLLSTTSLSGVLEGWSWLPVVVGSVIVVTLAGVGARALRTPAWLQPVVGAVAVLLYTTVVFGHDRFLGIIPTPNTISGLRTDVSTAFADIAELAAPVPPRPGILLLTVCGVGLVAIVVDLLASVLGRAALAGLPLLGLYTVPVAVDRDGIGWIPFALGAAGFCWLLAAQHGTTLHSWGRPFRAGSTGADSDVRPVGAGSLVAGRLGVFGIILAVLLPAGVPALSAEGLHSLFEGGLPGTGGGRTVTAINPVTELRGQLTQESPVELLRINTDDADPFYLRLATLERFNGSGWTLRDMTAKQDARVRNGVPNVSGVDAKTPTRKQKTTIEISGLSQSRYLPLYSNPSSVDVDGDWRFDRGSEAVFSTVDTTEGLKYSFDSRRVLYSAEMLRSAPEPQEGSSTFRRYTELDDPVPSVQQQVDEITAGLTTQYEKAVALNSFFSEENGFQYDLKTAAGTSESAIVSFLENRRGYCEQYASAMAYMARLAKLPARVAIGFGFGTQEGNSRKITSHDAHAWVEIYFTGIGWVPFDPTPSDGAGSGEDLAWVDAEVTEAGDVTERTPAEQERAAIGASPEAPKPTPSKSINPGAADQATGVPDLRSILSTVRTILWWALGVLVVLALLIAPALVRRRVRAQRLAAVGQGRDPAAAAHAAWDEVIDTLVDLDGGADSGADTPRGLSHRLRADGLDGSAQGALTLLAQAEEQARYAPRVTAVPGLAEAVVTVRAALHQRTPRRRRIMAEIVPASTIERAGSAVRSLRHRP</sequence>
<dbReference type="GO" id="GO:0008233">
    <property type="term" value="F:peptidase activity"/>
    <property type="evidence" value="ECO:0007669"/>
    <property type="project" value="UniProtKB-KW"/>
</dbReference>
<dbReference type="AlphaFoldDB" id="A0A1M7I3K1"/>
<dbReference type="SUPFAM" id="SSF54001">
    <property type="entry name" value="Cysteine proteinases"/>
    <property type="match status" value="1"/>
</dbReference>
<keyword evidence="5" id="KW-1185">Reference proteome</keyword>
<accession>A0A1M7I3K1</accession>
<dbReference type="SMART" id="SM00460">
    <property type="entry name" value="TGc"/>
    <property type="match status" value="1"/>
</dbReference>
<reference evidence="4 5" key="1">
    <citation type="submission" date="2016-11" db="EMBL/GenBank/DDBJ databases">
        <authorList>
            <person name="Jaros S."/>
            <person name="Januszkiewicz K."/>
            <person name="Wedrychowicz H."/>
        </authorList>
    </citation>
    <scope>NUCLEOTIDE SEQUENCE [LARGE SCALE GENOMIC DNA]</scope>
    <source>
        <strain evidence="4 5">DSM 46144</strain>
    </source>
</reference>
<dbReference type="Proteomes" id="UP000184440">
    <property type="component" value="Unassembled WGS sequence"/>
</dbReference>
<feature type="transmembrane region" description="Helical" evidence="2">
    <location>
        <begin position="116"/>
        <end position="135"/>
    </location>
</feature>
<feature type="transmembrane region" description="Helical" evidence="2">
    <location>
        <begin position="142"/>
        <end position="159"/>
    </location>
</feature>
<feature type="transmembrane region" description="Helical" evidence="2">
    <location>
        <begin position="165"/>
        <end position="188"/>
    </location>
</feature>
<evidence type="ECO:0000313" key="5">
    <source>
        <dbReference type="Proteomes" id="UP000184440"/>
    </source>
</evidence>
<evidence type="ECO:0000256" key="1">
    <source>
        <dbReference type="SAM" id="MobiDB-lite"/>
    </source>
</evidence>
<dbReference type="OrthoDB" id="9804023at2"/>
<proteinExistence type="predicted"/>
<name>A0A1M7I3K1_9ACTN</name>
<feature type="transmembrane region" description="Helical" evidence="2">
    <location>
        <begin position="31"/>
        <end position="49"/>
    </location>
</feature>
<feature type="transmembrane region" description="Helical" evidence="2">
    <location>
        <begin position="56"/>
        <end position="75"/>
    </location>
</feature>
<dbReference type="Pfam" id="PF11992">
    <property type="entry name" value="TgpA_N"/>
    <property type="match status" value="1"/>
</dbReference>
<keyword evidence="4" id="KW-0645">Protease</keyword>
<feature type="domain" description="Transglutaminase-like" evidence="3">
    <location>
        <begin position="478"/>
        <end position="547"/>
    </location>
</feature>
<evidence type="ECO:0000313" key="4">
    <source>
        <dbReference type="EMBL" id="SHM35280.1"/>
    </source>
</evidence>
<feature type="transmembrane region" description="Helical" evidence="2">
    <location>
        <begin position="622"/>
        <end position="642"/>
    </location>
</feature>
<protein>
    <submittedName>
        <fullName evidence="4">Transglutaminase-like enzyme, putative cysteine protease</fullName>
    </submittedName>
</protein>
<feature type="transmembrane region" description="Helical" evidence="2">
    <location>
        <begin position="209"/>
        <end position="230"/>
    </location>
</feature>
<evidence type="ECO:0000256" key="2">
    <source>
        <dbReference type="SAM" id="Phobius"/>
    </source>
</evidence>
<dbReference type="RefSeq" id="WP_073250753.1">
    <property type="nucleotide sequence ID" value="NZ_FRCS01000001.1"/>
</dbReference>
<dbReference type="InterPro" id="IPR002931">
    <property type="entry name" value="Transglutaminase-like"/>
</dbReference>
<dbReference type="EMBL" id="FRCS01000001">
    <property type="protein sequence ID" value="SHM35280.1"/>
    <property type="molecule type" value="Genomic_DNA"/>
</dbReference>
<dbReference type="GO" id="GO:0006508">
    <property type="term" value="P:proteolysis"/>
    <property type="evidence" value="ECO:0007669"/>
    <property type="project" value="UniProtKB-KW"/>
</dbReference>